<dbReference type="Gene3D" id="2.40.30.170">
    <property type="match status" value="1"/>
</dbReference>
<gene>
    <name evidence="3" type="primary">mdtE_2</name>
    <name evidence="3" type="ORF">Mal64_08130</name>
</gene>
<dbReference type="OrthoDB" id="9791520at2"/>
<proteinExistence type="inferred from homology"/>
<name>A0A5C5ZSA6_9BACT</name>
<sequence>MRKSLARFGRFGFLVLLTVAAFAAMWWVSSKSDGTTVSGSEVAAPSPTVASKTPVVAIDAEPRLCDVTVKFSGRIEPWETYTLGFEIGGRVLELGVNEAGAPLDDGDRVSAGQVLARLDDRVLRARQSEAVAQYEQAASDMQRARRLRELNSGALTDSEYQEYLTTLALAKAGQEMAVKNLEDSAIVSPVDGVISRRMVEAGESVGANDAVFEVIENRDLLLVVGVPESRVLELQSRLRAVAEARRGPLRDPEDGVFRARVQLEGRDVYGARYDRIDAEVYRIAQTAHETTGLFDIEIRIPNEENRLRAGMIATAEIVTDRLLAYRLPETAVLFRSGKSYLFTVDRQTEPMQVMFWDSQPTDVWRARRVDLARLVDLGQEVLVPAGEVELSNLVVRGHQRLADGQLVRLIDSEEEPTESNFTAGRL</sequence>
<dbReference type="PANTHER" id="PTHR30469:SF15">
    <property type="entry name" value="HLYD FAMILY OF SECRETION PROTEINS"/>
    <property type="match status" value="1"/>
</dbReference>
<dbReference type="Gene3D" id="2.40.50.100">
    <property type="match status" value="1"/>
</dbReference>
<dbReference type="InterPro" id="IPR058625">
    <property type="entry name" value="MdtA-like_BSH"/>
</dbReference>
<evidence type="ECO:0000313" key="3">
    <source>
        <dbReference type="EMBL" id="TWT90424.1"/>
    </source>
</evidence>
<accession>A0A5C5ZSA6</accession>
<dbReference type="GO" id="GO:1990281">
    <property type="term" value="C:efflux pump complex"/>
    <property type="evidence" value="ECO:0007669"/>
    <property type="project" value="TreeGrafter"/>
</dbReference>
<organism evidence="3 4">
    <name type="scientific">Pseudobythopirellula maris</name>
    <dbReference type="NCBI Taxonomy" id="2527991"/>
    <lineage>
        <taxon>Bacteria</taxon>
        <taxon>Pseudomonadati</taxon>
        <taxon>Planctomycetota</taxon>
        <taxon>Planctomycetia</taxon>
        <taxon>Pirellulales</taxon>
        <taxon>Lacipirellulaceae</taxon>
        <taxon>Pseudobythopirellula</taxon>
    </lineage>
</organism>
<dbReference type="GO" id="GO:0015562">
    <property type="term" value="F:efflux transmembrane transporter activity"/>
    <property type="evidence" value="ECO:0007669"/>
    <property type="project" value="TreeGrafter"/>
</dbReference>
<dbReference type="InterPro" id="IPR006143">
    <property type="entry name" value="RND_pump_MFP"/>
</dbReference>
<dbReference type="NCBIfam" id="TIGR01730">
    <property type="entry name" value="RND_mfp"/>
    <property type="match status" value="1"/>
</dbReference>
<dbReference type="SUPFAM" id="SSF111369">
    <property type="entry name" value="HlyD-like secretion proteins"/>
    <property type="match status" value="1"/>
</dbReference>
<comment type="caution">
    <text evidence="3">The sequence shown here is derived from an EMBL/GenBank/DDBJ whole genome shotgun (WGS) entry which is preliminary data.</text>
</comment>
<dbReference type="Pfam" id="PF25917">
    <property type="entry name" value="BSH_RND"/>
    <property type="match status" value="1"/>
</dbReference>
<comment type="similarity">
    <text evidence="1">Belongs to the membrane fusion protein (MFP) (TC 8.A.1) family.</text>
</comment>
<dbReference type="PANTHER" id="PTHR30469">
    <property type="entry name" value="MULTIDRUG RESISTANCE PROTEIN MDTA"/>
    <property type="match status" value="1"/>
</dbReference>
<dbReference type="Proteomes" id="UP000315440">
    <property type="component" value="Unassembled WGS sequence"/>
</dbReference>
<dbReference type="Gene3D" id="1.10.287.470">
    <property type="entry name" value="Helix hairpin bin"/>
    <property type="match status" value="1"/>
</dbReference>
<evidence type="ECO:0000313" key="4">
    <source>
        <dbReference type="Proteomes" id="UP000315440"/>
    </source>
</evidence>
<dbReference type="Gene3D" id="2.40.420.20">
    <property type="match status" value="1"/>
</dbReference>
<evidence type="ECO:0000256" key="1">
    <source>
        <dbReference type="ARBA" id="ARBA00009477"/>
    </source>
</evidence>
<dbReference type="AlphaFoldDB" id="A0A5C5ZSA6"/>
<evidence type="ECO:0000259" key="2">
    <source>
        <dbReference type="Pfam" id="PF25917"/>
    </source>
</evidence>
<keyword evidence="4" id="KW-1185">Reference proteome</keyword>
<dbReference type="RefSeq" id="WP_146397288.1">
    <property type="nucleotide sequence ID" value="NZ_SJPQ01000001.1"/>
</dbReference>
<dbReference type="EMBL" id="SJPQ01000001">
    <property type="protein sequence ID" value="TWT90424.1"/>
    <property type="molecule type" value="Genomic_DNA"/>
</dbReference>
<feature type="domain" description="Multidrug resistance protein MdtA-like barrel-sandwich hybrid" evidence="2">
    <location>
        <begin position="103"/>
        <end position="214"/>
    </location>
</feature>
<protein>
    <submittedName>
        <fullName evidence="3">Multidrug resistance protein MdtE</fullName>
    </submittedName>
</protein>
<reference evidence="3 4" key="1">
    <citation type="submission" date="2019-02" db="EMBL/GenBank/DDBJ databases">
        <title>Deep-cultivation of Planctomycetes and their phenomic and genomic characterization uncovers novel biology.</title>
        <authorList>
            <person name="Wiegand S."/>
            <person name="Jogler M."/>
            <person name="Boedeker C."/>
            <person name="Pinto D."/>
            <person name="Vollmers J."/>
            <person name="Rivas-Marin E."/>
            <person name="Kohn T."/>
            <person name="Peeters S.H."/>
            <person name="Heuer A."/>
            <person name="Rast P."/>
            <person name="Oberbeckmann S."/>
            <person name="Bunk B."/>
            <person name="Jeske O."/>
            <person name="Meyerdierks A."/>
            <person name="Storesund J.E."/>
            <person name="Kallscheuer N."/>
            <person name="Luecker S."/>
            <person name="Lage O.M."/>
            <person name="Pohl T."/>
            <person name="Merkel B.J."/>
            <person name="Hornburger P."/>
            <person name="Mueller R.-W."/>
            <person name="Bruemmer F."/>
            <person name="Labrenz M."/>
            <person name="Spormann A.M."/>
            <person name="Op Den Camp H."/>
            <person name="Overmann J."/>
            <person name="Amann R."/>
            <person name="Jetten M.S.M."/>
            <person name="Mascher T."/>
            <person name="Medema M.H."/>
            <person name="Devos D.P."/>
            <person name="Kaster A.-K."/>
            <person name="Ovreas L."/>
            <person name="Rohde M."/>
            <person name="Galperin M.Y."/>
            <person name="Jogler C."/>
        </authorList>
    </citation>
    <scope>NUCLEOTIDE SEQUENCE [LARGE SCALE GENOMIC DNA]</scope>
    <source>
        <strain evidence="3 4">Mal64</strain>
    </source>
</reference>